<reference evidence="1 2" key="1">
    <citation type="journal article" date="2019" name="Commun. Biol.">
        <title>The bagworm genome reveals a unique fibroin gene that provides high tensile strength.</title>
        <authorList>
            <person name="Kono N."/>
            <person name="Nakamura H."/>
            <person name="Ohtoshi R."/>
            <person name="Tomita M."/>
            <person name="Numata K."/>
            <person name="Arakawa K."/>
        </authorList>
    </citation>
    <scope>NUCLEOTIDE SEQUENCE [LARGE SCALE GENOMIC DNA]</scope>
</reference>
<evidence type="ECO:0008006" key="3">
    <source>
        <dbReference type="Google" id="ProtNLM"/>
    </source>
</evidence>
<evidence type="ECO:0000313" key="2">
    <source>
        <dbReference type="Proteomes" id="UP000299102"/>
    </source>
</evidence>
<gene>
    <name evidence="1" type="ORF">EVAR_63145_1</name>
</gene>
<accession>A0A4C2A5R6</accession>
<organism evidence="1 2">
    <name type="scientific">Eumeta variegata</name>
    <name type="common">Bagworm moth</name>
    <name type="synonym">Eumeta japonica</name>
    <dbReference type="NCBI Taxonomy" id="151549"/>
    <lineage>
        <taxon>Eukaryota</taxon>
        <taxon>Metazoa</taxon>
        <taxon>Ecdysozoa</taxon>
        <taxon>Arthropoda</taxon>
        <taxon>Hexapoda</taxon>
        <taxon>Insecta</taxon>
        <taxon>Pterygota</taxon>
        <taxon>Neoptera</taxon>
        <taxon>Endopterygota</taxon>
        <taxon>Lepidoptera</taxon>
        <taxon>Glossata</taxon>
        <taxon>Ditrysia</taxon>
        <taxon>Tineoidea</taxon>
        <taxon>Psychidae</taxon>
        <taxon>Oiketicinae</taxon>
        <taxon>Eumeta</taxon>
    </lineage>
</organism>
<dbReference type="AlphaFoldDB" id="A0A4C2A5R6"/>
<dbReference type="Proteomes" id="UP000299102">
    <property type="component" value="Unassembled WGS sequence"/>
</dbReference>
<evidence type="ECO:0000313" key="1">
    <source>
        <dbReference type="EMBL" id="GBP96046.1"/>
    </source>
</evidence>
<proteinExistence type="predicted"/>
<dbReference type="OrthoDB" id="411871at2759"/>
<dbReference type="EMBL" id="BGZK01002725">
    <property type="protein sequence ID" value="GBP96046.1"/>
    <property type="molecule type" value="Genomic_DNA"/>
</dbReference>
<protein>
    <recommendedName>
        <fullName evidence="3">Reverse transcriptase domain-containing protein</fullName>
    </recommendedName>
</protein>
<comment type="caution">
    <text evidence="1">The sequence shown here is derived from an EMBL/GenBank/DDBJ whole genome shotgun (WGS) entry which is preliminary data.</text>
</comment>
<sequence>MPKLQATQYGFTPQRGTEDALYNLMTYIHKESKAKKIVLMVSLDIEGAFDKACATHWSSRHCWRVRGLLRFAGKFEDKLRFALSKTNSMVLTKKLKYDDPVVHINGLSPSGKGDIGSEFGGREDHIHYRDRAYSSVRIVCLGTGDEEA</sequence>
<name>A0A4C2A5R6_EUMVA</name>
<keyword evidence="2" id="KW-1185">Reference proteome</keyword>